<dbReference type="InterPro" id="IPR058591">
    <property type="entry name" value="Gtf3_N"/>
</dbReference>
<dbReference type="EMBL" id="CYXM01000009">
    <property type="protein sequence ID" value="CUN12792.1"/>
    <property type="molecule type" value="Genomic_DNA"/>
</dbReference>
<evidence type="ECO:0000259" key="2">
    <source>
        <dbReference type="Pfam" id="PF26334"/>
    </source>
</evidence>
<dbReference type="Proteomes" id="UP000095673">
    <property type="component" value="Unassembled WGS sequence"/>
</dbReference>
<gene>
    <name evidence="4" type="ORF">ERS852580_02120</name>
</gene>
<dbReference type="GO" id="GO:0016740">
    <property type="term" value="F:transferase activity"/>
    <property type="evidence" value="ECO:0007669"/>
    <property type="project" value="UniProtKB-KW"/>
</dbReference>
<dbReference type="Pfam" id="PF26334">
    <property type="entry name" value="Gtf3_N"/>
    <property type="match status" value="1"/>
</dbReference>
<dbReference type="Pfam" id="PF26337">
    <property type="entry name" value="Gtf3_C"/>
    <property type="match status" value="1"/>
</dbReference>
<dbReference type="OrthoDB" id="9790931at2"/>
<feature type="domain" description="Glucosyltransferase 3-like N-terminal" evidence="2">
    <location>
        <begin position="3"/>
        <end position="151"/>
    </location>
</feature>
<dbReference type="AlphaFoldDB" id="A0A173UCP0"/>
<protein>
    <submittedName>
        <fullName evidence="4">Beta-1,6-galactofuranosyltransferase</fullName>
    </submittedName>
</protein>
<name>A0A173UCP0_9FIRM</name>
<dbReference type="InterPro" id="IPR058592">
    <property type="entry name" value="Gtf3_C"/>
</dbReference>
<evidence type="ECO:0000313" key="5">
    <source>
        <dbReference type="Proteomes" id="UP000095673"/>
    </source>
</evidence>
<dbReference type="Gene3D" id="3.40.50.2000">
    <property type="entry name" value="Glycogen Phosphorylase B"/>
    <property type="match status" value="2"/>
</dbReference>
<dbReference type="GeneID" id="86989260"/>
<proteinExistence type="predicted"/>
<evidence type="ECO:0000256" key="1">
    <source>
        <dbReference type="ARBA" id="ARBA00022679"/>
    </source>
</evidence>
<sequence>MSVHITKTYNIGGLIGLRQNAVKNAGETLGFKEMSLFKFPDTYDSDDELHVRMDGIIASLCPEDIVIFQHPSGESPRYDGFLFEHLRRYHGTKIVAFIQEIASDRDDSEYSLSDEITLLNRADMFIFASAALRDYYIANGLKEKPYLIQNIPDYMTDICANEHKNKKLYIMAETSQNEYPLNNLNIEVVQYDEYHVTESILRLSDGGFGLIWDTDEQALGLYMAAGIPVIVKKGLSCEKYVTDNEIGAAATDFEDVYRIAVSESEDKLSQYYANVKKLQDLFINGIYTRKLLLDTLILCRERL</sequence>
<reference evidence="4 5" key="1">
    <citation type="submission" date="2015-09" db="EMBL/GenBank/DDBJ databases">
        <authorList>
            <consortium name="Pathogen Informatics"/>
        </authorList>
    </citation>
    <scope>NUCLEOTIDE SEQUENCE [LARGE SCALE GENOMIC DNA]</scope>
    <source>
        <strain evidence="4 5">2789STDY5834968</strain>
    </source>
</reference>
<evidence type="ECO:0000259" key="3">
    <source>
        <dbReference type="Pfam" id="PF26337"/>
    </source>
</evidence>
<organism evidence="4 5">
    <name type="scientific">Agathobacter rectalis</name>
    <dbReference type="NCBI Taxonomy" id="39491"/>
    <lineage>
        <taxon>Bacteria</taxon>
        <taxon>Bacillati</taxon>
        <taxon>Bacillota</taxon>
        <taxon>Clostridia</taxon>
        <taxon>Lachnospirales</taxon>
        <taxon>Lachnospiraceae</taxon>
        <taxon>Agathobacter</taxon>
    </lineage>
</organism>
<keyword evidence="1 4" id="KW-0808">Transferase</keyword>
<dbReference type="RefSeq" id="WP_012743340.1">
    <property type="nucleotide sequence ID" value="NZ_CP092643.1"/>
</dbReference>
<accession>A0A173UCP0</accession>
<feature type="domain" description="Glucosyltransferase 3-like C-terminal" evidence="3">
    <location>
        <begin position="165"/>
        <end position="294"/>
    </location>
</feature>
<evidence type="ECO:0000313" key="4">
    <source>
        <dbReference type="EMBL" id="CUN12792.1"/>
    </source>
</evidence>